<name>A0A5J4YN25_PORPP</name>
<reference evidence="3" key="1">
    <citation type="journal article" date="2019" name="Nat. Commun.">
        <title>Expansion of phycobilisome linker gene families in mesophilic red algae.</title>
        <authorList>
            <person name="Lee J."/>
            <person name="Kim D."/>
            <person name="Bhattacharya D."/>
            <person name="Yoon H.S."/>
        </authorList>
    </citation>
    <scope>NUCLEOTIDE SEQUENCE [LARGE SCALE GENOMIC DNA]</scope>
    <source>
        <strain evidence="3">CCMP 1328</strain>
    </source>
</reference>
<dbReference type="GO" id="GO:0019781">
    <property type="term" value="F:NEDD8 activating enzyme activity"/>
    <property type="evidence" value="ECO:0007669"/>
    <property type="project" value="TreeGrafter"/>
</dbReference>
<dbReference type="GO" id="GO:0045116">
    <property type="term" value="P:protein neddylation"/>
    <property type="evidence" value="ECO:0007669"/>
    <property type="project" value="TreeGrafter"/>
</dbReference>
<dbReference type="EMBL" id="VRMN01000009">
    <property type="protein sequence ID" value="KAA8492658.1"/>
    <property type="molecule type" value="Genomic_DNA"/>
</dbReference>
<dbReference type="Proteomes" id="UP000324585">
    <property type="component" value="Unassembled WGS sequence"/>
</dbReference>
<protein>
    <submittedName>
        <fullName evidence="2">NEDD8-activating enzyme E1 regulatory subunit AXL</fullName>
    </submittedName>
</protein>
<feature type="compositionally biased region" description="Basic and acidic residues" evidence="1">
    <location>
        <begin position="533"/>
        <end position="546"/>
    </location>
</feature>
<dbReference type="InterPro" id="IPR045886">
    <property type="entry name" value="ThiF/MoeB/HesA"/>
</dbReference>
<feature type="region of interest" description="Disordered" evidence="1">
    <location>
        <begin position="1"/>
        <end position="36"/>
    </location>
</feature>
<proteinExistence type="predicted"/>
<evidence type="ECO:0000256" key="1">
    <source>
        <dbReference type="SAM" id="MobiDB-lite"/>
    </source>
</evidence>
<gene>
    <name evidence="2" type="ORF">FVE85_8165</name>
</gene>
<evidence type="ECO:0000313" key="2">
    <source>
        <dbReference type="EMBL" id="KAA8492658.1"/>
    </source>
</evidence>
<dbReference type="OMA" id="KLITHQY"/>
<organism evidence="2 3">
    <name type="scientific">Porphyridium purpureum</name>
    <name type="common">Red alga</name>
    <name type="synonym">Porphyridium cruentum</name>
    <dbReference type="NCBI Taxonomy" id="35688"/>
    <lineage>
        <taxon>Eukaryota</taxon>
        <taxon>Rhodophyta</taxon>
        <taxon>Bangiophyceae</taxon>
        <taxon>Porphyridiales</taxon>
        <taxon>Porphyridiaceae</taxon>
        <taxon>Porphyridium</taxon>
    </lineage>
</organism>
<dbReference type="Gene3D" id="3.40.50.720">
    <property type="entry name" value="NAD(P)-binding Rossmann-like Domain"/>
    <property type="match status" value="2"/>
</dbReference>
<sequence length="703" mass="76780">MSQLRGSDESVSGDAACLEEKEKTRSKMAQPSSAGRYDRQLRVWGERGQELVERARICLIGSSATGTETIKNLVLPGVGAVQVMDTQSPSCGLRSHGCYGATDASHTGATHSTADADTTQICAARDLGSNFFVTEDDVRHGRPRAVAVAHWLQELNDAVVCTAEHISLDELLEKLDADNERGKSGVEMWVAQFSVLVVAQMPFSERAPLRRLAAACWSARVPLVWCRSYGHYGMVRVIDREILTYSGGGGEGADARQPLDASVTGSASPELWPELHAFYDSFDFAALDSAATRLVPYPVILSKALHEWREKHNGGEDHHAFPNLRKHRTELQQILDGWRKSPQCDEENFDEAMRKLRLICDVRPGELQHGLAPLVADAEHMCGICGEEQEVCGGSGSGTGRDVSGLKNIHSQPPEAAMHRMRSRAHYWLFLRCVRAFVDQFGDVPVTAALPDMVSDTESYVALQRIFHARARLDVERMTALMRQQQIKDSARCSRMRLLPASARERLLVEPDAEQHVAYLCKSLRGFRATRTRAPDDTRYGRHPEDSELVAQSNNSGGGTGGEKDDGVEFAVCALLFAADAFHELQGRFPGQPPLRALPVDASDDQQVAFFSEQLVEEDCALFRGVAQSVAAQMALSPQGVALDGNLIKEFVRCGAAELHTVASVVGGVAAQEAVKLLTGQFQPLNNTFIFDGVRGASASFIA</sequence>
<dbReference type="PANTHER" id="PTHR10953">
    <property type="entry name" value="UBIQUITIN-ACTIVATING ENZYME E1"/>
    <property type="match status" value="1"/>
</dbReference>
<dbReference type="AlphaFoldDB" id="A0A5J4YN25"/>
<dbReference type="PANTHER" id="PTHR10953:SF29">
    <property type="entry name" value="NEDD8-ACTIVATING ENZYME E1 REGULATORY SUBUNIT"/>
    <property type="match status" value="1"/>
</dbReference>
<dbReference type="OrthoDB" id="1708823at2759"/>
<feature type="region of interest" description="Disordered" evidence="1">
    <location>
        <begin position="532"/>
        <end position="563"/>
    </location>
</feature>
<comment type="caution">
    <text evidence="2">The sequence shown here is derived from an EMBL/GenBank/DDBJ whole genome shotgun (WGS) entry which is preliminary data.</text>
</comment>
<accession>A0A5J4YN25</accession>
<dbReference type="InterPro" id="IPR035985">
    <property type="entry name" value="Ubiquitin-activating_enz"/>
</dbReference>
<keyword evidence="3" id="KW-1185">Reference proteome</keyword>
<evidence type="ECO:0000313" key="3">
    <source>
        <dbReference type="Proteomes" id="UP000324585"/>
    </source>
</evidence>
<dbReference type="GO" id="GO:0005737">
    <property type="term" value="C:cytoplasm"/>
    <property type="evidence" value="ECO:0007669"/>
    <property type="project" value="TreeGrafter"/>
</dbReference>
<dbReference type="SUPFAM" id="SSF69572">
    <property type="entry name" value="Activating enzymes of the ubiquitin-like proteins"/>
    <property type="match status" value="2"/>
</dbReference>